<keyword evidence="1" id="KW-0472">Membrane</keyword>
<dbReference type="Proteomes" id="UP001156903">
    <property type="component" value="Unassembled WGS sequence"/>
</dbReference>
<accession>A0ABQ6BZQ8</accession>
<name>A0ABQ6BZQ8_9BURK</name>
<reference evidence="3" key="1">
    <citation type="journal article" date="2019" name="Int. J. Syst. Evol. Microbiol.">
        <title>The Global Catalogue of Microorganisms (GCM) 10K type strain sequencing project: providing services to taxonomists for standard genome sequencing and annotation.</title>
        <authorList>
            <consortium name="The Broad Institute Genomics Platform"/>
            <consortium name="The Broad Institute Genome Sequencing Center for Infectious Disease"/>
            <person name="Wu L."/>
            <person name="Ma J."/>
        </authorList>
    </citation>
    <scope>NUCLEOTIDE SEQUENCE [LARGE SCALE GENOMIC DNA]</scope>
    <source>
        <strain evidence="3">NBRC 109341</strain>
    </source>
</reference>
<sequence length="215" mass="24051">MKLIQSLAASVLFVALLVLTYAVHIRFFRVDVVFYAALGDAVIAAAATALFLMTSLFRRLGGFEKWLLFVIWLLAGYAAAISVPTVIDRSLSFYILEKLQQRGGGIRQDAFAQVFTQEYVKEHRLVDVRLTEQLASGTIDIRDGCVQLTPKGERLAHFSRYFRAHWLPHQRLLMGQYADDLTDPFRHSEAITDYRCQARPEVPANRADGAAGSGG</sequence>
<evidence type="ECO:0000256" key="1">
    <source>
        <dbReference type="SAM" id="Phobius"/>
    </source>
</evidence>
<comment type="caution">
    <text evidence="2">The sequence shown here is derived from an EMBL/GenBank/DDBJ whole genome shotgun (WGS) entry which is preliminary data.</text>
</comment>
<protein>
    <recommendedName>
        <fullName evidence="4">DUF4760 domain-containing protein</fullName>
    </recommendedName>
</protein>
<proteinExistence type="predicted"/>
<organism evidence="2 3">
    <name type="scientific">Hydrogenophaga electricum</name>
    <dbReference type="NCBI Taxonomy" id="1230953"/>
    <lineage>
        <taxon>Bacteria</taxon>
        <taxon>Pseudomonadati</taxon>
        <taxon>Pseudomonadota</taxon>
        <taxon>Betaproteobacteria</taxon>
        <taxon>Burkholderiales</taxon>
        <taxon>Comamonadaceae</taxon>
        <taxon>Hydrogenophaga</taxon>
    </lineage>
</organism>
<evidence type="ECO:0000313" key="2">
    <source>
        <dbReference type="EMBL" id="GLS13207.1"/>
    </source>
</evidence>
<dbReference type="EMBL" id="BSPB01000003">
    <property type="protein sequence ID" value="GLS13207.1"/>
    <property type="molecule type" value="Genomic_DNA"/>
</dbReference>
<feature type="transmembrane region" description="Helical" evidence="1">
    <location>
        <begin position="32"/>
        <end position="54"/>
    </location>
</feature>
<keyword evidence="1" id="KW-1133">Transmembrane helix</keyword>
<keyword evidence="1" id="KW-0812">Transmembrane</keyword>
<dbReference type="RefSeq" id="WP_234263339.1">
    <property type="nucleotide sequence ID" value="NZ_BSPB01000003.1"/>
</dbReference>
<feature type="transmembrane region" description="Helical" evidence="1">
    <location>
        <begin position="66"/>
        <end position="87"/>
    </location>
</feature>
<gene>
    <name evidence="2" type="ORF">GCM10007935_06360</name>
</gene>
<evidence type="ECO:0008006" key="4">
    <source>
        <dbReference type="Google" id="ProtNLM"/>
    </source>
</evidence>
<evidence type="ECO:0000313" key="3">
    <source>
        <dbReference type="Proteomes" id="UP001156903"/>
    </source>
</evidence>
<keyword evidence="3" id="KW-1185">Reference proteome</keyword>